<dbReference type="GO" id="GO:0016020">
    <property type="term" value="C:membrane"/>
    <property type="evidence" value="ECO:0007669"/>
    <property type="project" value="UniProtKB-SubCell"/>
</dbReference>
<feature type="transmembrane region" description="Helical" evidence="8">
    <location>
        <begin position="362"/>
        <end position="382"/>
    </location>
</feature>
<feature type="transmembrane region" description="Helical" evidence="8">
    <location>
        <begin position="16"/>
        <end position="34"/>
    </location>
</feature>
<dbReference type="Pfam" id="PF07690">
    <property type="entry name" value="MFS_1"/>
    <property type="match status" value="1"/>
</dbReference>
<name>A0A7S3Y120_HETAK</name>
<feature type="transmembrane region" description="Helical" evidence="8">
    <location>
        <begin position="41"/>
        <end position="66"/>
    </location>
</feature>
<dbReference type="InterPro" id="IPR036259">
    <property type="entry name" value="MFS_trans_sf"/>
</dbReference>
<dbReference type="AlphaFoldDB" id="A0A7S3Y120"/>
<feature type="transmembrane region" description="Helical" evidence="8">
    <location>
        <begin position="261"/>
        <end position="280"/>
    </location>
</feature>
<comment type="subcellular location">
    <subcellularLocation>
        <location evidence="1">Membrane</location>
        <topology evidence="1">Multi-pass membrane protein</topology>
    </subcellularLocation>
</comment>
<comment type="similarity">
    <text evidence="6">Belongs to the major facilitator superfamily. Spinster (TC 2.A.1.49) family.</text>
</comment>
<dbReference type="GO" id="GO:0022857">
    <property type="term" value="F:transmembrane transporter activity"/>
    <property type="evidence" value="ECO:0007669"/>
    <property type="project" value="InterPro"/>
</dbReference>
<feature type="transmembrane region" description="Helical" evidence="8">
    <location>
        <begin position="227"/>
        <end position="249"/>
    </location>
</feature>
<keyword evidence="5 8" id="KW-0472">Membrane</keyword>
<feature type="domain" description="Major facilitator superfamily (MFS) profile" evidence="9">
    <location>
        <begin position="1"/>
        <end position="386"/>
    </location>
</feature>
<proteinExistence type="inferred from homology"/>
<feature type="transmembrane region" description="Helical" evidence="8">
    <location>
        <begin position="127"/>
        <end position="147"/>
    </location>
</feature>
<dbReference type="PANTHER" id="PTHR23505:SF79">
    <property type="entry name" value="PROTEIN SPINSTER"/>
    <property type="match status" value="1"/>
</dbReference>
<feature type="transmembrane region" description="Helical" evidence="8">
    <location>
        <begin position="72"/>
        <end position="91"/>
    </location>
</feature>
<feature type="transmembrane region" description="Helical" evidence="8">
    <location>
        <begin position="98"/>
        <end position="121"/>
    </location>
</feature>
<evidence type="ECO:0000256" key="5">
    <source>
        <dbReference type="ARBA" id="ARBA00023136"/>
    </source>
</evidence>
<evidence type="ECO:0000256" key="1">
    <source>
        <dbReference type="ARBA" id="ARBA00004141"/>
    </source>
</evidence>
<keyword evidence="2" id="KW-0813">Transport</keyword>
<dbReference type="InterPro" id="IPR044770">
    <property type="entry name" value="MFS_spinster-like"/>
</dbReference>
<keyword evidence="4 8" id="KW-1133">Transmembrane helix</keyword>
<evidence type="ECO:0000256" key="4">
    <source>
        <dbReference type="ARBA" id="ARBA00022989"/>
    </source>
</evidence>
<dbReference type="PANTHER" id="PTHR23505">
    <property type="entry name" value="SPINSTER"/>
    <property type="match status" value="1"/>
</dbReference>
<dbReference type="Gene3D" id="1.20.1250.20">
    <property type="entry name" value="MFS general substrate transporter like domains"/>
    <property type="match status" value="1"/>
</dbReference>
<protein>
    <recommendedName>
        <fullName evidence="9">Major facilitator superfamily (MFS) profile domain-containing protein</fullName>
    </recommendedName>
</protein>
<accession>A0A7S3Y120</accession>
<dbReference type="InterPro" id="IPR020846">
    <property type="entry name" value="MFS_dom"/>
</dbReference>
<reference evidence="10" key="1">
    <citation type="submission" date="2021-01" db="EMBL/GenBank/DDBJ databases">
        <authorList>
            <person name="Corre E."/>
            <person name="Pelletier E."/>
            <person name="Niang G."/>
            <person name="Scheremetjew M."/>
            <person name="Finn R."/>
            <person name="Kale V."/>
            <person name="Holt S."/>
            <person name="Cochrane G."/>
            <person name="Meng A."/>
            <person name="Brown T."/>
            <person name="Cohen L."/>
        </authorList>
    </citation>
    <scope>NUCLEOTIDE SEQUENCE</scope>
    <source>
        <strain evidence="10">CCMP3107</strain>
    </source>
</reference>
<feature type="transmembrane region" description="Helical" evidence="8">
    <location>
        <begin position="292"/>
        <end position="311"/>
    </location>
</feature>
<evidence type="ECO:0000256" key="8">
    <source>
        <dbReference type="SAM" id="Phobius"/>
    </source>
</evidence>
<organism evidence="10">
    <name type="scientific">Heterosigma akashiwo</name>
    <name type="common">Chromophytic alga</name>
    <name type="synonym">Heterosigma carterae</name>
    <dbReference type="NCBI Taxonomy" id="2829"/>
    <lineage>
        <taxon>Eukaryota</taxon>
        <taxon>Sar</taxon>
        <taxon>Stramenopiles</taxon>
        <taxon>Ochrophyta</taxon>
        <taxon>Raphidophyceae</taxon>
        <taxon>Chattonellales</taxon>
        <taxon>Chattonellaceae</taxon>
        <taxon>Heterosigma</taxon>
    </lineage>
</organism>
<feature type="region of interest" description="Disordered" evidence="7">
    <location>
        <begin position="428"/>
        <end position="476"/>
    </location>
</feature>
<keyword evidence="3 8" id="KW-0812">Transmembrane</keyword>
<dbReference type="PROSITE" id="PS50850">
    <property type="entry name" value="MFS"/>
    <property type="match status" value="1"/>
</dbReference>
<feature type="transmembrane region" description="Helical" evidence="8">
    <location>
        <begin position="194"/>
        <end position="215"/>
    </location>
</feature>
<gene>
    <name evidence="10" type="ORF">HAKA00212_LOCUS16773</name>
</gene>
<evidence type="ECO:0000256" key="6">
    <source>
        <dbReference type="ARBA" id="ARBA00024338"/>
    </source>
</evidence>
<evidence type="ECO:0000313" key="10">
    <source>
        <dbReference type="EMBL" id="CAE0637996.1"/>
    </source>
</evidence>
<evidence type="ECO:0000259" key="9">
    <source>
        <dbReference type="PROSITE" id="PS50850"/>
    </source>
</evidence>
<evidence type="ECO:0000256" key="7">
    <source>
        <dbReference type="SAM" id="MobiDB-lite"/>
    </source>
</evidence>
<evidence type="ECO:0000256" key="2">
    <source>
        <dbReference type="ARBA" id="ARBA00022448"/>
    </source>
</evidence>
<sequence>MTDDERDEKLGGEIPFAYFIVGGTISLWVGSLADTMPRLKLFFIIVLLGEIPGILVYFCSSFWQLFLLRVCPGVSVGGALPVVLSVVADVFPPERRALATAGVFLTTTVGLGLGEAVAGGLAGRYGWRIPFVVIALPAIICGTFVRFCGIEPPRKIPVQEDISLTGSGSSSSHHGPPALSWEKVRRVLDIRTNWWVLAQGIPGCLPWGTIFTFLADDLQARGLSQPAAGGLLSVFSAGMALGTLAGGALGQLLYNARKELIAFLMSISTMLGIPPLLYLINKDFHSVDGGEGEIGFLSAVLAFFGGLMATMTGPNTRAVLMNVNPPDICGFVFGLCTISDDLGRGLGPPIVSGLVLLSDRAIAFNISALGWLGCGVFLMLVATTIREDEDAAAAYTAAATRGVTREQTGADGKNSTVLQSEEARLEEAQLAAGGGSRKKKKEGYSIVPASGEDDRPQQYYSSGLSPSEEHSPSPLPCPNRILALAKRNLEVHSSIGEGVYVPLRSMSASDKEEYNNEEEEEKKMAAEKKLVTKNITICKNNK</sequence>
<dbReference type="EMBL" id="HBIU01036487">
    <property type="protein sequence ID" value="CAE0637996.1"/>
    <property type="molecule type" value="Transcribed_RNA"/>
</dbReference>
<dbReference type="SUPFAM" id="SSF103473">
    <property type="entry name" value="MFS general substrate transporter"/>
    <property type="match status" value="1"/>
</dbReference>
<dbReference type="InterPro" id="IPR011701">
    <property type="entry name" value="MFS"/>
</dbReference>
<evidence type="ECO:0000256" key="3">
    <source>
        <dbReference type="ARBA" id="ARBA00022692"/>
    </source>
</evidence>